<dbReference type="GO" id="GO:0019901">
    <property type="term" value="F:protein kinase binding"/>
    <property type="evidence" value="ECO:0007669"/>
    <property type="project" value="InterPro"/>
</dbReference>
<proteinExistence type="inferred from homology"/>
<gene>
    <name evidence="4" type="primary">spdya</name>
</gene>
<dbReference type="Ensembl" id="ENSXETT00000061109">
    <property type="protein sequence ID" value="ENSXETP00000060191"/>
    <property type="gene ID" value="ENSXETG00000032359"/>
</dbReference>
<dbReference type="InterPro" id="IPR052316">
    <property type="entry name" value="Speedy-Ringo_regulator"/>
</dbReference>
<evidence type="ECO:0000256" key="2">
    <source>
        <dbReference type="ARBA" id="ARBA00023306"/>
    </source>
</evidence>
<sequence length="332" mass="37851">MRHNQTCCQTPTAVTVCLKSGAKVQQKKKIQTKRPVATETPALTERNGHSNKGIKRLKGPGLIIQRKEMTAFFKLFDDDLIQDFLWMDCCCKIADKYLLAMTFVYFKRAGFHIHEYNRRNFFAALYLANTVEEDDEESKYEIFPWALGDKWRKLYPNFLRSRDELWSKIDYRAAVSRRCCEEVMAIAPSHYIWQRERSEHHSGAARNYSKYDVYLPRGPSATPLDCPVCGNKGRLMELGLSTSSSASSSTTFQVNEHILPQDSLQSSGENMAIDPQPSGINRDPAAERVLEADYDVQLSADKSSSRGFQTSWNPRAEGTVLRARQIHGVVYT</sequence>
<protein>
    <submittedName>
        <fullName evidence="4">Speedy/RINGO cell cycle regulator family member A</fullName>
    </submittedName>
</protein>
<dbReference type="FunCoup" id="A0A6I8PWS6">
    <property type="interactions" value="1649"/>
</dbReference>
<comment type="similarity">
    <text evidence="1">Belongs to the Speedy/Ringo family.</text>
</comment>
<feature type="region of interest" description="Disordered" evidence="3">
    <location>
        <begin position="29"/>
        <end position="50"/>
    </location>
</feature>
<dbReference type="Ensembl" id="ENSXETT00000118747">
    <property type="protein sequence ID" value="ENSXETP00000118591"/>
    <property type="gene ID" value="ENSXETG00000032359"/>
</dbReference>
<keyword evidence="2" id="KW-0131">Cell cycle</keyword>
<dbReference type="InParanoid" id="A0A6I8PWS6"/>
<dbReference type="PANTHER" id="PTHR31545:SF4">
    <property type="entry name" value="SPEEDY PROTEIN A"/>
    <property type="match status" value="1"/>
</dbReference>
<evidence type="ECO:0000313" key="4">
    <source>
        <dbReference type="Ensembl" id="ENSXETP00000060191"/>
    </source>
</evidence>
<accession>A0A6I8PWS6</accession>
<reference evidence="4" key="2">
    <citation type="submission" date="2020-05" db="UniProtKB">
        <authorList>
            <consortium name="Ensembl"/>
        </authorList>
    </citation>
    <scope>IDENTIFICATION</scope>
</reference>
<dbReference type="Bgee" id="ENSXETG00000032359">
    <property type="expression patterns" value="Expressed in testis and 5 other cell types or tissues"/>
</dbReference>
<dbReference type="PANTHER" id="PTHR31545">
    <property type="entry name" value="SEEDY PROTEIN A/C FAMILY MEMBER"/>
    <property type="match status" value="1"/>
</dbReference>
<name>A0A6I8PWS6_XENTR</name>
<reference evidence="4" key="1">
    <citation type="journal article" date="2010" name="Science">
        <title>The genome of the Western clawed frog Xenopus tropicalis.</title>
        <authorList>
            <person name="Hellsten U."/>
            <person name="Harland R.M."/>
            <person name="Gilchrist M.J."/>
            <person name="Hendrix D."/>
            <person name="Jurka J."/>
            <person name="Kapitonov V."/>
            <person name="Ovcharenko I."/>
            <person name="Putnam N.H."/>
            <person name="Shu S."/>
            <person name="Taher L."/>
            <person name="Blitz I.L."/>
            <person name="Blumberg B."/>
            <person name="Dichmann D.S."/>
            <person name="Dubchak I."/>
            <person name="Amaya E."/>
            <person name="Detter J.C."/>
            <person name="Fletcher R."/>
            <person name="Gerhard D.S."/>
            <person name="Goodstein D."/>
            <person name="Graves T."/>
            <person name="Grigoriev I.V."/>
            <person name="Grimwood J."/>
            <person name="Kawashima T."/>
            <person name="Lindquist E."/>
            <person name="Lucas S.M."/>
            <person name="Mead P.E."/>
            <person name="Mitros T."/>
            <person name="Ogino H."/>
            <person name="Ohta Y."/>
            <person name="Poliakov A.V."/>
            <person name="Pollet N."/>
            <person name="Robert J."/>
            <person name="Salamov A."/>
            <person name="Sater A.K."/>
            <person name="Schmutz J."/>
            <person name="Terry A."/>
            <person name="Vize P.D."/>
            <person name="Warren W.C."/>
            <person name="Wells D."/>
            <person name="Wills A."/>
            <person name="Wilson R.K."/>
            <person name="Zimmerman L.B."/>
            <person name="Zorn A.M."/>
            <person name="Grainger R."/>
            <person name="Grammer T."/>
            <person name="Khokha M.K."/>
            <person name="Richardson P.M."/>
            <person name="Rokhsar D.S."/>
        </authorList>
    </citation>
    <scope>NUCLEOTIDE SEQUENCE [LARGE SCALE GENOMIC DNA]</scope>
    <source>
        <strain evidence="4">Nigerian</strain>
    </source>
</reference>
<evidence type="ECO:0000256" key="3">
    <source>
        <dbReference type="SAM" id="MobiDB-lite"/>
    </source>
</evidence>
<organism evidence="4">
    <name type="scientific">Xenopus tropicalis</name>
    <name type="common">Western clawed frog</name>
    <name type="synonym">Silurana tropicalis</name>
    <dbReference type="NCBI Taxonomy" id="8364"/>
    <lineage>
        <taxon>Eukaryota</taxon>
        <taxon>Metazoa</taxon>
        <taxon>Chordata</taxon>
        <taxon>Craniata</taxon>
        <taxon>Vertebrata</taxon>
        <taxon>Euteleostomi</taxon>
        <taxon>Amphibia</taxon>
        <taxon>Batrachia</taxon>
        <taxon>Anura</taxon>
        <taxon>Pipoidea</taxon>
        <taxon>Pipidae</taxon>
        <taxon>Xenopodinae</taxon>
        <taxon>Xenopus</taxon>
        <taxon>Silurana</taxon>
    </lineage>
</organism>
<dbReference type="GeneTree" id="ENSGT00940000154524"/>
<dbReference type="InterPro" id="IPR020984">
    <property type="entry name" value="Speedy"/>
</dbReference>
<dbReference type="Pfam" id="PF11357">
    <property type="entry name" value="Spy1"/>
    <property type="match status" value="1"/>
</dbReference>
<dbReference type="AlphaFoldDB" id="A0A6I8PWS6"/>
<evidence type="ECO:0000256" key="1">
    <source>
        <dbReference type="ARBA" id="ARBA00010932"/>
    </source>
</evidence>